<keyword evidence="3" id="KW-0808">Transferase</keyword>
<dbReference type="SUPFAM" id="SSF53335">
    <property type="entry name" value="S-adenosyl-L-methionine-dependent methyltransferases"/>
    <property type="match status" value="1"/>
</dbReference>
<evidence type="ECO:0000256" key="1">
    <source>
        <dbReference type="ARBA" id="ARBA00008138"/>
    </source>
</evidence>
<comment type="similarity">
    <text evidence="1">Belongs to the UPF0677 family.</text>
</comment>
<dbReference type="Gramene" id="RZC53057">
    <property type="protein sequence ID" value="RZC53057"/>
    <property type="gene ID" value="C5167_011912"/>
</dbReference>
<dbReference type="GO" id="GO:0008168">
    <property type="term" value="F:methyltransferase activity"/>
    <property type="evidence" value="ECO:0007669"/>
    <property type="project" value="UniProtKB-KW"/>
</dbReference>
<reference evidence="4 5" key="1">
    <citation type="journal article" date="2018" name="Science">
        <title>The opium poppy genome and morphinan production.</title>
        <authorList>
            <person name="Guo L."/>
            <person name="Winzer T."/>
            <person name="Yang X."/>
            <person name="Li Y."/>
            <person name="Ning Z."/>
            <person name="He Z."/>
            <person name="Teodor R."/>
            <person name="Lu Y."/>
            <person name="Bowser T.A."/>
            <person name="Graham I.A."/>
            <person name="Ye K."/>
        </authorList>
    </citation>
    <scope>NUCLEOTIDE SEQUENCE [LARGE SCALE GENOMIC DNA]</scope>
    <source>
        <strain evidence="5">cv. HN1</strain>
        <tissue evidence="4">Leaves</tissue>
    </source>
</reference>
<dbReference type="EMBL" id="CM010717">
    <property type="protein sequence ID" value="RZC53057.1"/>
    <property type="molecule type" value="Genomic_DNA"/>
</dbReference>
<keyword evidence="2" id="KW-0489">Methyltransferase</keyword>
<evidence type="ECO:0000256" key="3">
    <source>
        <dbReference type="ARBA" id="ARBA00022679"/>
    </source>
</evidence>
<accession>A0A4Y7IWN2</accession>
<dbReference type="STRING" id="3469.A0A4Y7IWN2"/>
<evidence type="ECO:0000313" key="4">
    <source>
        <dbReference type="EMBL" id="RZC53057.1"/>
    </source>
</evidence>
<dbReference type="Pfam" id="PF04072">
    <property type="entry name" value="LCM"/>
    <property type="match status" value="1"/>
</dbReference>
<keyword evidence="5" id="KW-1185">Reference proteome</keyword>
<evidence type="ECO:0000313" key="5">
    <source>
        <dbReference type="Proteomes" id="UP000316621"/>
    </source>
</evidence>
<dbReference type="AlphaFoldDB" id="A0A4Y7IWN2"/>
<dbReference type="InterPro" id="IPR029063">
    <property type="entry name" value="SAM-dependent_MTases_sf"/>
</dbReference>
<gene>
    <name evidence="4" type="ORF">C5167_011912</name>
</gene>
<dbReference type="Gene3D" id="3.40.50.150">
    <property type="entry name" value="Vaccinia Virus protein VP39"/>
    <property type="match status" value="1"/>
</dbReference>
<dbReference type="PANTHER" id="PTHR43619:SF2">
    <property type="entry name" value="S-ADENOSYL-L-METHIONINE-DEPENDENT METHYLTRANSFERASES SUPERFAMILY PROTEIN"/>
    <property type="match status" value="1"/>
</dbReference>
<name>A0A4Y7IWN2_PAPSO</name>
<dbReference type="Proteomes" id="UP000316621">
    <property type="component" value="Chromosome 3"/>
</dbReference>
<proteinExistence type="inferred from homology"/>
<protein>
    <recommendedName>
        <fullName evidence="6">S-adenosyl-L-methionine-dependent methyltransferase</fullName>
    </recommendedName>
</protein>
<dbReference type="InterPro" id="IPR007213">
    <property type="entry name" value="Ppm1/Ppm2/Tcmp"/>
</dbReference>
<dbReference type="OrthoDB" id="203237at2759"/>
<dbReference type="GO" id="GO:0032259">
    <property type="term" value="P:methylation"/>
    <property type="evidence" value="ECO:0007669"/>
    <property type="project" value="UniProtKB-KW"/>
</dbReference>
<dbReference type="PANTHER" id="PTHR43619">
    <property type="entry name" value="S-ADENOSYL-L-METHIONINE-DEPENDENT METHYLTRANSFERASE YKTD-RELATED"/>
    <property type="match status" value="1"/>
</dbReference>
<evidence type="ECO:0008006" key="6">
    <source>
        <dbReference type="Google" id="ProtNLM"/>
    </source>
</evidence>
<sequence length="331" mass="37453">MRCFAPAGAVSSSSAAAAAILFFSLNNNIFISRKKKNCGFVAKLSNNNDPLLQSAINDASHRFQETQKPEPLFVDPYAGCFLTDYDVQRDIDQYSSSASHYCLATKFIDDKLLDTMSKTDELRQVVLFTDGMDTRPYRLKWPTSTVMFDVSAEQVYITAAQKLKDVGAKVPKRCLLVHVPSKSADTQENLYRKGFNGNRPSIWALQGIPMMTWENFKDIMVLVSSLATKGCIFVGELPTWLVDTESAMKGLEQPDTRNWMDKFFRSNGFRVTVIDYDEVAENLGRDPPSGYGKNILFVAEQLRLSDSQMESWREQFQRVEEEGDEDGFEEL</sequence>
<dbReference type="InterPro" id="IPR011610">
    <property type="entry name" value="SAM_mthyl_Trfase_ML2640-like"/>
</dbReference>
<dbReference type="NCBIfam" id="TIGR00027">
    <property type="entry name" value="mthyl_TIGR00027"/>
    <property type="match status" value="1"/>
</dbReference>
<organism evidence="4 5">
    <name type="scientific">Papaver somniferum</name>
    <name type="common">Opium poppy</name>
    <dbReference type="NCBI Taxonomy" id="3469"/>
    <lineage>
        <taxon>Eukaryota</taxon>
        <taxon>Viridiplantae</taxon>
        <taxon>Streptophyta</taxon>
        <taxon>Embryophyta</taxon>
        <taxon>Tracheophyta</taxon>
        <taxon>Spermatophyta</taxon>
        <taxon>Magnoliopsida</taxon>
        <taxon>Ranunculales</taxon>
        <taxon>Papaveraceae</taxon>
        <taxon>Papaveroideae</taxon>
        <taxon>Papaver</taxon>
    </lineage>
</organism>
<dbReference type="OMA" id="ATKGCIF"/>
<evidence type="ECO:0000256" key="2">
    <source>
        <dbReference type="ARBA" id="ARBA00022603"/>
    </source>
</evidence>